<dbReference type="AlphaFoldDB" id="A0A084WQ68"/>
<name>A0A084WQ68_ANOSI</name>
<reference evidence="1 3" key="1">
    <citation type="journal article" date="2014" name="BMC Genomics">
        <title>Genome sequence of Anopheles sinensis provides insight into genetics basis of mosquito competence for malaria parasites.</title>
        <authorList>
            <person name="Zhou D."/>
            <person name="Zhang D."/>
            <person name="Ding G."/>
            <person name="Shi L."/>
            <person name="Hou Q."/>
            <person name="Ye Y."/>
            <person name="Xu Y."/>
            <person name="Zhou H."/>
            <person name="Xiong C."/>
            <person name="Li S."/>
            <person name="Yu J."/>
            <person name="Hong S."/>
            <person name="Yu X."/>
            <person name="Zou P."/>
            <person name="Chen C."/>
            <person name="Chang X."/>
            <person name="Wang W."/>
            <person name="Lv Y."/>
            <person name="Sun Y."/>
            <person name="Ma L."/>
            <person name="Shen B."/>
            <person name="Zhu C."/>
        </authorList>
    </citation>
    <scope>NUCLEOTIDE SEQUENCE [LARGE SCALE GENOMIC DNA]</scope>
</reference>
<dbReference type="EMBL" id="KE525379">
    <property type="protein sequence ID" value="KFB52362.1"/>
    <property type="molecule type" value="Genomic_DNA"/>
</dbReference>
<dbReference type="Proteomes" id="UP000030765">
    <property type="component" value="Unassembled WGS sequence"/>
</dbReference>
<gene>
    <name evidence="1" type="ORF">ZHAS_00020604</name>
</gene>
<accession>A0A084WQ68</accession>
<dbReference type="EnsemblMetazoa" id="ASIC020604-RA">
    <property type="protein sequence ID" value="ASIC020604-PA"/>
    <property type="gene ID" value="ASIC020604"/>
</dbReference>
<dbReference type="EMBL" id="ATLV01025273">
    <property type="status" value="NOT_ANNOTATED_CDS"/>
    <property type="molecule type" value="Genomic_DNA"/>
</dbReference>
<dbReference type="VEuPathDB" id="VectorBase:ASIC020604"/>
<evidence type="ECO:0000313" key="1">
    <source>
        <dbReference type="EMBL" id="KFB52362.1"/>
    </source>
</evidence>
<evidence type="ECO:0000313" key="2">
    <source>
        <dbReference type="EnsemblMetazoa" id="ASIC020604-PA"/>
    </source>
</evidence>
<reference evidence="2" key="2">
    <citation type="submission" date="2020-05" db="UniProtKB">
        <authorList>
            <consortium name="EnsemblMetazoa"/>
        </authorList>
    </citation>
    <scope>IDENTIFICATION</scope>
</reference>
<protein>
    <submittedName>
        <fullName evidence="1 2">DNA mismatch repair protein Mlh1-like isoform 1</fullName>
    </submittedName>
</protein>
<keyword evidence="3" id="KW-1185">Reference proteome</keyword>
<proteinExistence type="predicted"/>
<sequence length="49" mass="5620">MKGHPIWYMYCIEVHLKWAATRSHYKDGPIVNPPRPCGGEGRAEYGALY</sequence>
<organism evidence="1">
    <name type="scientific">Anopheles sinensis</name>
    <name type="common">Mosquito</name>
    <dbReference type="NCBI Taxonomy" id="74873"/>
    <lineage>
        <taxon>Eukaryota</taxon>
        <taxon>Metazoa</taxon>
        <taxon>Ecdysozoa</taxon>
        <taxon>Arthropoda</taxon>
        <taxon>Hexapoda</taxon>
        <taxon>Insecta</taxon>
        <taxon>Pterygota</taxon>
        <taxon>Neoptera</taxon>
        <taxon>Endopterygota</taxon>
        <taxon>Diptera</taxon>
        <taxon>Nematocera</taxon>
        <taxon>Culicoidea</taxon>
        <taxon>Culicidae</taxon>
        <taxon>Anophelinae</taxon>
        <taxon>Anopheles</taxon>
    </lineage>
</organism>
<evidence type="ECO:0000313" key="3">
    <source>
        <dbReference type="Proteomes" id="UP000030765"/>
    </source>
</evidence>